<sequence length="92" mass="10404">MRRDPRIAQIKWFLRQSTTSADRDNREPGTTFMPLALGQGESRRAKRNSPGSQPWEHSPQLSSEIALGQQGRPSNKKREPGKTQKARTANAY</sequence>
<proteinExistence type="predicted"/>
<feature type="region of interest" description="Disordered" evidence="1">
    <location>
        <begin position="17"/>
        <end position="92"/>
    </location>
</feature>
<dbReference type="AlphaFoldDB" id="A0A382V0U6"/>
<evidence type="ECO:0000256" key="1">
    <source>
        <dbReference type="SAM" id="MobiDB-lite"/>
    </source>
</evidence>
<name>A0A382V0U6_9ZZZZ</name>
<accession>A0A382V0U6</accession>
<evidence type="ECO:0000313" key="2">
    <source>
        <dbReference type="EMBL" id="SVD40114.1"/>
    </source>
</evidence>
<protein>
    <submittedName>
        <fullName evidence="2">Uncharacterized protein</fullName>
    </submittedName>
</protein>
<gene>
    <name evidence="2" type="ORF">METZ01_LOCUS392968</name>
</gene>
<reference evidence="2" key="1">
    <citation type="submission" date="2018-05" db="EMBL/GenBank/DDBJ databases">
        <authorList>
            <person name="Lanie J.A."/>
            <person name="Ng W.-L."/>
            <person name="Kazmierczak K.M."/>
            <person name="Andrzejewski T.M."/>
            <person name="Davidsen T.M."/>
            <person name="Wayne K.J."/>
            <person name="Tettelin H."/>
            <person name="Glass J.I."/>
            <person name="Rusch D."/>
            <person name="Podicherti R."/>
            <person name="Tsui H.-C.T."/>
            <person name="Winkler M.E."/>
        </authorList>
    </citation>
    <scope>NUCLEOTIDE SEQUENCE</scope>
</reference>
<dbReference type="EMBL" id="UINC01148306">
    <property type="protein sequence ID" value="SVD40114.1"/>
    <property type="molecule type" value="Genomic_DNA"/>
</dbReference>
<organism evidence="2">
    <name type="scientific">marine metagenome</name>
    <dbReference type="NCBI Taxonomy" id="408172"/>
    <lineage>
        <taxon>unclassified sequences</taxon>
        <taxon>metagenomes</taxon>
        <taxon>ecological metagenomes</taxon>
    </lineage>
</organism>